<dbReference type="Gene3D" id="3.40.50.1820">
    <property type="entry name" value="alpha/beta hydrolase"/>
    <property type="match status" value="1"/>
</dbReference>
<dbReference type="AlphaFoldDB" id="A0A0D1ZN58"/>
<dbReference type="Proteomes" id="UP000054466">
    <property type="component" value="Unassembled WGS sequence"/>
</dbReference>
<evidence type="ECO:0000313" key="1">
    <source>
        <dbReference type="EMBL" id="KIW29386.1"/>
    </source>
</evidence>
<accession>A0A0D1ZN58</accession>
<dbReference type="EMBL" id="KN847042">
    <property type="protein sequence ID" value="KIW29386.1"/>
    <property type="molecule type" value="Genomic_DNA"/>
</dbReference>
<dbReference type="HOGENOM" id="CLU_070292_0_0_1"/>
<evidence type="ECO:0000313" key="2">
    <source>
        <dbReference type="Proteomes" id="UP000054466"/>
    </source>
</evidence>
<dbReference type="GeneID" id="27344398"/>
<keyword evidence="2" id="KW-1185">Reference proteome</keyword>
<dbReference type="SUPFAM" id="SSF53474">
    <property type="entry name" value="alpha/beta-Hydrolases"/>
    <property type="match status" value="1"/>
</dbReference>
<evidence type="ECO:0008006" key="3">
    <source>
        <dbReference type="Google" id="ProtNLM"/>
    </source>
</evidence>
<reference evidence="1 2" key="1">
    <citation type="submission" date="2015-01" db="EMBL/GenBank/DDBJ databases">
        <title>The Genome Sequence of Cladophialophora immunda CBS83496.</title>
        <authorList>
            <consortium name="The Broad Institute Genomics Platform"/>
            <person name="Cuomo C."/>
            <person name="de Hoog S."/>
            <person name="Gorbushina A."/>
            <person name="Stielow B."/>
            <person name="Teixiera M."/>
            <person name="Abouelleil A."/>
            <person name="Chapman S.B."/>
            <person name="Priest M."/>
            <person name="Young S.K."/>
            <person name="Wortman J."/>
            <person name="Nusbaum C."/>
            <person name="Birren B."/>
        </authorList>
    </citation>
    <scope>NUCLEOTIDE SEQUENCE [LARGE SCALE GENOMIC DNA]</scope>
    <source>
        <strain evidence="1 2">CBS 83496</strain>
    </source>
</reference>
<sequence>MATQFAVLKLDVTKAAGLNEKAHVAATVHLPPPEKLVPVPIVCFAKPGGGYNRSYFTTDLPGPAAGIGSEAEWHAERGWIFVSLDHLGVGESSWHDAGKLDYVVMAAASHDAERQILRRLAEGTILPNYAKIQHAVKIGIGQSLGGCLTIVQQGRYHCYDGIGVLGYSAVHNHPPVKPGERPIVYRWLSRDGSPSHPSPILNEQQFQEYTKIPRNPAAGSPMAWVFHYDDVDPALAAADLARFNRRRPTDSIIRAEKGDPPWASLTIPIPAASTSTTPGTVASEAAAVLCPVLVAMGERDVVPDPRGEPRAYISSFSVDLFICSRMGHMHNFAGTRELLWRRLDIWSCWLREIKASTVVRHGPSNV</sequence>
<organism evidence="1 2">
    <name type="scientific">Cladophialophora immunda</name>
    <dbReference type="NCBI Taxonomy" id="569365"/>
    <lineage>
        <taxon>Eukaryota</taxon>
        <taxon>Fungi</taxon>
        <taxon>Dikarya</taxon>
        <taxon>Ascomycota</taxon>
        <taxon>Pezizomycotina</taxon>
        <taxon>Eurotiomycetes</taxon>
        <taxon>Chaetothyriomycetidae</taxon>
        <taxon>Chaetothyriales</taxon>
        <taxon>Herpotrichiellaceae</taxon>
        <taxon>Cladophialophora</taxon>
    </lineage>
</organism>
<proteinExistence type="predicted"/>
<dbReference type="InterPro" id="IPR029058">
    <property type="entry name" value="AB_hydrolase_fold"/>
</dbReference>
<dbReference type="VEuPathDB" id="FungiDB:PV07_05204"/>
<name>A0A0D1ZN58_9EURO</name>
<gene>
    <name evidence="1" type="ORF">PV07_05204</name>
</gene>
<protein>
    <recommendedName>
        <fullName evidence="3">AB hydrolase-1 domain-containing protein</fullName>
    </recommendedName>
</protein>
<dbReference type="RefSeq" id="XP_016249602.1">
    <property type="nucleotide sequence ID" value="XM_016392083.1"/>
</dbReference>
<dbReference type="OrthoDB" id="3844180at2759"/>